<reference evidence="1" key="1">
    <citation type="submission" date="2021-07" db="EMBL/GenBank/DDBJ databases">
        <authorList>
            <person name="Branca A.L. A."/>
        </authorList>
    </citation>
    <scope>NUCLEOTIDE SEQUENCE</scope>
</reference>
<accession>A0A9W4K237</accession>
<comment type="caution">
    <text evidence="1">The sequence shown here is derived from an EMBL/GenBank/DDBJ whole genome shotgun (WGS) entry which is preliminary data.</text>
</comment>
<dbReference type="OrthoDB" id="1652964at2759"/>
<dbReference type="Proteomes" id="UP001152649">
    <property type="component" value="Unassembled WGS sequence"/>
</dbReference>
<evidence type="ECO:0000313" key="2">
    <source>
        <dbReference type="Proteomes" id="UP001152649"/>
    </source>
</evidence>
<dbReference type="AlphaFoldDB" id="A0A9W4K237"/>
<name>A0A9W4K237_9EURO</name>
<sequence>MINRLSCRAIKTGNYLLLPEAMTVSSSYASRMKAKNIIQKRHTISTKNNIEYIKRK</sequence>
<protein>
    <submittedName>
        <fullName evidence="1">Uncharacterized protein</fullName>
    </submittedName>
</protein>
<dbReference type="EMBL" id="CAJVPG010000448">
    <property type="protein sequence ID" value="CAG8425502.1"/>
    <property type="molecule type" value="Genomic_DNA"/>
</dbReference>
<evidence type="ECO:0000313" key="1">
    <source>
        <dbReference type="EMBL" id="CAG8425502.1"/>
    </source>
</evidence>
<proteinExistence type="predicted"/>
<organism evidence="1 2">
    <name type="scientific">Penicillium salamii</name>
    <dbReference type="NCBI Taxonomy" id="1612424"/>
    <lineage>
        <taxon>Eukaryota</taxon>
        <taxon>Fungi</taxon>
        <taxon>Dikarya</taxon>
        <taxon>Ascomycota</taxon>
        <taxon>Pezizomycotina</taxon>
        <taxon>Eurotiomycetes</taxon>
        <taxon>Eurotiomycetidae</taxon>
        <taxon>Eurotiales</taxon>
        <taxon>Aspergillaceae</taxon>
        <taxon>Penicillium</taxon>
    </lineage>
</organism>
<keyword evidence="2" id="KW-1185">Reference proteome</keyword>
<gene>
    <name evidence="1" type="ORF">PSALAMII_LOCUS10347</name>
</gene>